<dbReference type="InterPro" id="IPR011010">
    <property type="entry name" value="DNA_brk_join_enz"/>
</dbReference>
<reference evidence="8 9" key="1">
    <citation type="submission" date="2019-10" db="EMBL/GenBank/DDBJ databases">
        <title>Streptomyces smaragdinus sp. nov. and Streptomyces fabii sp. nov., isolated from the gut of fungus growing-termite Macrotermes natalensis.</title>
        <authorList>
            <person name="Schwitalla J."/>
            <person name="Benndorf R."/>
            <person name="Martin K."/>
            <person name="De Beer W."/>
            <person name="Kaster A.-K."/>
            <person name="Vollmers J."/>
            <person name="Poulsen M."/>
            <person name="Beemelmanns C."/>
        </authorList>
    </citation>
    <scope>NUCLEOTIDE SEQUENCE [LARGE SCALE GENOMIC DNA]</scope>
    <source>
        <strain evidence="8 9">RB5</strain>
    </source>
</reference>
<dbReference type="Pfam" id="PF00589">
    <property type="entry name" value="Phage_integrase"/>
    <property type="match status" value="1"/>
</dbReference>
<sequence length="406" mass="45255">MADPIKKVTLRGGQVRYRFVVDVGYVPKKDKTTGDVITDPETGKPVMQRKQLTVTKDTKKEARAEYARIQHQKDMGTFILPVKTTVAEWIEVWLKTATRDVEASTAASYRHAMEYVRVHLGDKQLQQLTEEDIESLIDWMLTSARRRGGKPGTGVGLRSVQLTLGRLRAALNLAIRRHLVVRNVAEHVTIPRQARDAAKATAKARTPWGEDEVKVFLTHVANDRLYAVMLLSLIGLRPAEVCGLRWDDVDLDAGTISVETTRTLVEGVVIEKDAKSAAGERTLPLPAVVLAALKAFRKRQAAERLRAGEGYELSGRVVVDELGREVKTDWLRRRAYERMQSAGVRKVRLYDARHACLSWMANNGVPDTVVSAWAGHADLGFTKRIYVHPDPQSLKAGSDKLAELLG</sequence>
<name>A0A7K0CJZ1_9ACTN</name>
<proteinExistence type="inferred from homology"/>
<evidence type="ECO:0000259" key="6">
    <source>
        <dbReference type="PROSITE" id="PS51898"/>
    </source>
</evidence>
<keyword evidence="9" id="KW-1185">Reference proteome</keyword>
<dbReference type="PANTHER" id="PTHR30349">
    <property type="entry name" value="PHAGE INTEGRASE-RELATED"/>
    <property type="match status" value="1"/>
</dbReference>
<comment type="similarity">
    <text evidence="1">Belongs to the 'phage' integrase family.</text>
</comment>
<dbReference type="InterPro" id="IPR044068">
    <property type="entry name" value="CB"/>
</dbReference>
<dbReference type="GO" id="GO:0015074">
    <property type="term" value="P:DNA integration"/>
    <property type="evidence" value="ECO:0007669"/>
    <property type="project" value="UniProtKB-KW"/>
</dbReference>
<dbReference type="Proteomes" id="UP000466345">
    <property type="component" value="Unassembled WGS sequence"/>
</dbReference>
<evidence type="ECO:0000313" key="9">
    <source>
        <dbReference type="Proteomes" id="UP000466345"/>
    </source>
</evidence>
<dbReference type="InterPro" id="IPR002104">
    <property type="entry name" value="Integrase_catalytic"/>
</dbReference>
<dbReference type="RefSeq" id="WP_153453820.1">
    <property type="nucleotide sequence ID" value="NZ_WEGJ01000015.1"/>
</dbReference>
<keyword evidence="2" id="KW-0229">DNA integration</keyword>
<dbReference type="Pfam" id="PF14659">
    <property type="entry name" value="Phage_int_SAM_3"/>
    <property type="match status" value="1"/>
</dbReference>
<evidence type="ECO:0000256" key="1">
    <source>
        <dbReference type="ARBA" id="ARBA00008857"/>
    </source>
</evidence>
<gene>
    <name evidence="8" type="primary">xerC_3</name>
    <name evidence="8" type="ORF">SRB5_39290</name>
</gene>
<dbReference type="InterPro" id="IPR013762">
    <property type="entry name" value="Integrase-like_cat_sf"/>
</dbReference>
<dbReference type="Gene3D" id="1.10.443.10">
    <property type="entry name" value="Intergrase catalytic core"/>
    <property type="match status" value="1"/>
</dbReference>
<dbReference type="InterPro" id="IPR004107">
    <property type="entry name" value="Integrase_SAM-like_N"/>
</dbReference>
<dbReference type="Gene3D" id="1.10.150.130">
    <property type="match status" value="1"/>
</dbReference>
<dbReference type="InterPro" id="IPR010998">
    <property type="entry name" value="Integrase_recombinase_N"/>
</dbReference>
<dbReference type="OrthoDB" id="4326943at2"/>
<keyword evidence="4" id="KW-0233">DNA recombination</keyword>
<evidence type="ECO:0000256" key="5">
    <source>
        <dbReference type="PROSITE-ProRule" id="PRU01248"/>
    </source>
</evidence>
<dbReference type="SUPFAM" id="SSF56349">
    <property type="entry name" value="DNA breaking-rejoining enzymes"/>
    <property type="match status" value="1"/>
</dbReference>
<comment type="caution">
    <text evidence="8">The sequence shown here is derived from an EMBL/GenBank/DDBJ whole genome shotgun (WGS) entry which is preliminary data.</text>
</comment>
<dbReference type="InterPro" id="IPR050090">
    <property type="entry name" value="Tyrosine_recombinase_XerCD"/>
</dbReference>
<dbReference type="PANTHER" id="PTHR30349:SF41">
    <property type="entry name" value="INTEGRASE_RECOMBINASE PROTEIN MJ0367-RELATED"/>
    <property type="match status" value="1"/>
</dbReference>
<dbReference type="GO" id="GO:0003677">
    <property type="term" value="F:DNA binding"/>
    <property type="evidence" value="ECO:0007669"/>
    <property type="project" value="UniProtKB-UniRule"/>
</dbReference>
<dbReference type="EMBL" id="WEGJ01000015">
    <property type="protein sequence ID" value="MQY13776.1"/>
    <property type="molecule type" value="Genomic_DNA"/>
</dbReference>
<evidence type="ECO:0000259" key="7">
    <source>
        <dbReference type="PROSITE" id="PS51900"/>
    </source>
</evidence>
<organism evidence="8 9">
    <name type="scientific">Streptomyces smaragdinus</name>
    <dbReference type="NCBI Taxonomy" id="2585196"/>
    <lineage>
        <taxon>Bacteria</taxon>
        <taxon>Bacillati</taxon>
        <taxon>Actinomycetota</taxon>
        <taxon>Actinomycetes</taxon>
        <taxon>Kitasatosporales</taxon>
        <taxon>Streptomycetaceae</taxon>
        <taxon>Streptomyces</taxon>
    </lineage>
</organism>
<feature type="domain" description="Core-binding (CB)" evidence="7">
    <location>
        <begin position="84"/>
        <end position="175"/>
    </location>
</feature>
<feature type="domain" description="Tyr recombinase" evidence="6">
    <location>
        <begin position="203"/>
        <end position="399"/>
    </location>
</feature>
<dbReference type="PROSITE" id="PS51900">
    <property type="entry name" value="CB"/>
    <property type="match status" value="1"/>
</dbReference>
<dbReference type="GO" id="GO:0006310">
    <property type="term" value="P:DNA recombination"/>
    <property type="evidence" value="ECO:0007669"/>
    <property type="project" value="UniProtKB-KW"/>
</dbReference>
<evidence type="ECO:0000256" key="3">
    <source>
        <dbReference type="ARBA" id="ARBA00023125"/>
    </source>
</evidence>
<evidence type="ECO:0000256" key="4">
    <source>
        <dbReference type="ARBA" id="ARBA00023172"/>
    </source>
</evidence>
<dbReference type="PROSITE" id="PS51898">
    <property type="entry name" value="TYR_RECOMBINASE"/>
    <property type="match status" value="1"/>
</dbReference>
<evidence type="ECO:0000313" key="8">
    <source>
        <dbReference type="EMBL" id="MQY13776.1"/>
    </source>
</evidence>
<protein>
    <submittedName>
        <fullName evidence="8">Tyrosine recombinase XerC</fullName>
    </submittedName>
</protein>
<evidence type="ECO:0000256" key="2">
    <source>
        <dbReference type="ARBA" id="ARBA00022908"/>
    </source>
</evidence>
<dbReference type="AlphaFoldDB" id="A0A7K0CJZ1"/>
<accession>A0A7K0CJZ1</accession>
<dbReference type="CDD" id="cd01189">
    <property type="entry name" value="INT_ICEBs1_C_like"/>
    <property type="match status" value="1"/>
</dbReference>
<keyword evidence="3 5" id="KW-0238">DNA-binding</keyword>